<dbReference type="GO" id="GO:0005524">
    <property type="term" value="F:ATP binding"/>
    <property type="evidence" value="ECO:0007669"/>
    <property type="project" value="UniProtKB-KW"/>
</dbReference>
<dbReference type="InterPro" id="IPR012308">
    <property type="entry name" value="DNA_ligase_ATP-dep_N"/>
</dbReference>
<gene>
    <name evidence="7" type="ORF">HK100_011865</name>
</gene>
<dbReference type="InterPro" id="IPR036599">
    <property type="entry name" value="DNA_ligase_N_sf"/>
</dbReference>
<dbReference type="Proteomes" id="UP001211907">
    <property type="component" value="Unassembled WGS sequence"/>
</dbReference>
<dbReference type="EMBL" id="JADGJH010000787">
    <property type="protein sequence ID" value="KAJ3122709.1"/>
    <property type="molecule type" value="Genomic_DNA"/>
</dbReference>
<keyword evidence="2" id="KW-0436">Ligase</keyword>
<dbReference type="Gene3D" id="1.10.3260.10">
    <property type="entry name" value="DNA ligase, ATP-dependent, N-terminal domain"/>
    <property type="match status" value="1"/>
</dbReference>
<dbReference type="PANTHER" id="PTHR45997">
    <property type="entry name" value="DNA LIGASE 4"/>
    <property type="match status" value="1"/>
</dbReference>
<evidence type="ECO:0000256" key="1">
    <source>
        <dbReference type="ARBA" id="ARBA00007572"/>
    </source>
</evidence>
<dbReference type="GO" id="GO:0006303">
    <property type="term" value="P:double-strand break repair via nonhomologous end joining"/>
    <property type="evidence" value="ECO:0007669"/>
    <property type="project" value="TreeGrafter"/>
</dbReference>
<evidence type="ECO:0000259" key="6">
    <source>
        <dbReference type="PROSITE" id="PS50160"/>
    </source>
</evidence>
<evidence type="ECO:0000256" key="5">
    <source>
        <dbReference type="ARBA" id="ARBA00023242"/>
    </source>
</evidence>
<dbReference type="GO" id="GO:0003677">
    <property type="term" value="F:DNA binding"/>
    <property type="evidence" value="ECO:0007669"/>
    <property type="project" value="InterPro"/>
</dbReference>
<dbReference type="Pfam" id="PF04675">
    <property type="entry name" value="DNA_ligase_A_N"/>
    <property type="match status" value="1"/>
</dbReference>
<sequence length="860" mass="96679">MVSFESLAMIVAKANVEYKNAWKSGGQTAREKAGRGRAVELIRNVIKESLRTNNNYNDIFTLARLLAPALERERVFGLKVKGLRRALLASDALGTAVSPTAANILRTNNNTGNDSDTAQFADAIYNCVSLVPSKQLDSRTITQTDELLHELSTFSGFSVDNVGTPLLPSTRSLQKVLFDLFNNTAPETARFLAKVILKIPTTLFHESWSLSLIHPLFWQMYNVQPNLHAVCQTIKEGSAGIQIGVNVANMALSKGTSCAHVIRHMYTLGESEFTAEVKYDGERSQIHFNNAANAKSQITLYSKSKRNSTNDRILCHEIIFATLGHNSQFSSKLIHGSDIDYICVESAIFDSELLVYNEDAKSVEPFYEVRNFATEKGRNNVSIASGRKHYMIVFFDILLLNGEALIQLPYLERRNILSRVIRPIKNYSKISEAKHFDLRQYPNDEIVCNELRMHFLQVCARPAEGLVCKGIFGQYLPGKDSLWLKLKKDYIEGFGDTVDFAVIGGGYRHDLTDYLGITRKDDEALLNCFVVGCQTNREIEQSVPKFLKVFEFSAGFSRESLLYFSQSTIPIRHSTMTNLSYSVTGSVNSNHKIEYYFDPPVAVELKGGGLECRNGKWALRGPRYLRTCTSDRGWQDTVSYSDFAIMGRKANESSDWKIEDKKLAVVDAKVSAKLLPRKKSLLSRSLSLSAVSDECPAEKKYRRQSSDIFSEWFSNLTNNSRKSSQNVTQIIGENCFDIAYTVQWKHRPLHTVGIHEIEDAFIYIPAACYTEAQVKAFLKTIFKTSIEDLRSRILFSLDAILVCTGWAEEDGRQIGNRSGIILVHDNNEEKILVETLEKQCQVGSYCSPKVLIVVCAQIFS</sequence>
<comment type="caution">
    <text evidence="7">The sequence shown here is derived from an EMBL/GenBank/DDBJ whole genome shotgun (WGS) entry which is preliminary data.</text>
</comment>
<keyword evidence="8" id="KW-1185">Reference proteome</keyword>
<evidence type="ECO:0000256" key="2">
    <source>
        <dbReference type="ARBA" id="ARBA00022598"/>
    </source>
</evidence>
<dbReference type="InterPro" id="IPR029710">
    <property type="entry name" value="LIG4"/>
</dbReference>
<dbReference type="Gene3D" id="2.40.50.140">
    <property type="entry name" value="Nucleic acid-binding proteins"/>
    <property type="match status" value="1"/>
</dbReference>
<feature type="domain" description="ATP-dependent DNA ligase family profile" evidence="6">
    <location>
        <begin position="392"/>
        <end position="535"/>
    </location>
</feature>
<dbReference type="Gene3D" id="3.30.470.30">
    <property type="entry name" value="DNA ligase/mRNA capping enzyme"/>
    <property type="match status" value="1"/>
</dbReference>
<dbReference type="GO" id="GO:0006297">
    <property type="term" value="P:nucleotide-excision repair, DNA gap filling"/>
    <property type="evidence" value="ECO:0007669"/>
    <property type="project" value="TreeGrafter"/>
</dbReference>
<accession>A0AAD5T0M2</accession>
<organism evidence="7 8">
    <name type="scientific">Physocladia obscura</name>
    <dbReference type="NCBI Taxonomy" id="109957"/>
    <lineage>
        <taxon>Eukaryota</taxon>
        <taxon>Fungi</taxon>
        <taxon>Fungi incertae sedis</taxon>
        <taxon>Chytridiomycota</taxon>
        <taxon>Chytridiomycota incertae sedis</taxon>
        <taxon>Chytridiomycetes</taxon>
        <taxon>Chytridiales</taxon>
        <taxon>Chytriomycetaceae</taxon>
        <taxon>Physocladia</taxon>
    </lineage>
</organism>
<evidence type="ECO:0000313" key="8">
    <source>
        <dbReference type="Proteomes" id="UP001211907"/>
    </source>
</evidence>
<dbReference type="AlphaFoldDB" id="A0AAD5T0M2"/>
<dbReference type="GO" id="GO:0006310">
    <property type="term" value="P:DNA recombination"/>
    <property type="evidence" value="ECO:0007669"/>
    <property type="project" value="InterPro"/>
</dbReference>
<dbReference type="InterPro" id="IPR012340">
    <property type="entry name" value="NA-bd_OB-fold"/>
</dbReference>
<comment type="similarity">
    <text evidence="1">Belongs to the ATP-dependent DNA ligase family.</text>
</comment>
<keyword evidence="4" id="KW-0067">ATP-binding</keyword>
<dbReference type="Gene3D" id="3.30.1490.70">
    <property type="match status" value="1"/>
</dbReference>
<dbReference type="PANTHER" id="PTHR45997:SF2">
    <property type="entry name" value="ATP DEPENDENT DNA LIGASE DOMAIN PROTEIN (AFU_ORTHOLOGUE AFUA_5G02430)"/>
    <property type="match status" value="1"/>
</dbReference>
<dbReference type="GO" id="GO:0032807">
    <property type="term" value="C:DNA ligase IV complex"/>
    <property type="evidence" value="ECO:0007669"/>
    <property type="project" value="TreeGrafter"/>
</dbReference>
<proteinExistence type="inferred from homology"/>
<keyword evidence="3" id="KW-0547">Nucleotide-binding</keyword>
<evidence type="ECO:0000313" key="7">
    <source>
        <dbReference type="EMBL" id="KAJ3122709.1"/>
    </source>
</evidence>
<dbReference type="GO" id="GO:0003910">
    <property type="term" value="F:DNA ligase (ATP) activity"/>
    <property type="evidence" value="ECO:0007669"/>
    <property type="project" value="InterPro"/>
</dbReference>
<keyword evidence="5" id="KW-0539">Nucleus</keyword>
<protein>
    <recommendedName>
        <fullName evidence="6">ATP-dependent DNA ligase family profile domain-containing protein</fullName>
    </recommendedName>
</protein>
<dbReference type="SUPFAM" id="SSF56091">
    <property type="entry name" value="DNA ligase/mRNA capping enzyme, catalytic domain"/>
    <property type="match status" value="1"/>
</dbReference>
<dbReference type="InterPro" id="IPR012310">
    <property type="entry name" value="DNA_ligase_ATP-dep_cent"/>
</dbReference>
<evidence type="ECO:0000256" key="3">
    <source>
        <dbReference type="ARBA" id="ARBA00022741"/>
    </source>
</evidence>
<dbReference type="PROSITE" id="PS50160">
    <property type="entry name" value="DNA_LIGASE_A3"/>
    <property type="match status" value="1"/>
</dbReference>
<dbReference type="Pfam" id="PF01068">
    <property type="entry name" value="DNA_ligase_A_M"/>
    <property type="match status" value="1"/>
</dbReference>
<name>A0AAD5T0M2_9FUNG</name>
<evidence type="ECO:0000256" key="4">
    <source>
        <dbReference type="ARBA" id="ARBA00022840"/>
    </source>
</evidence>
<reference evidence="7" key="1">
    <citation type="submission" date="2020-05" db="EMBL/GenBank/DDBJ databases">
        <title>Phylogenomic resolution of chytrid fungi.</title>
        <authorList>
            <person name="Stajich J.E."/>
            <person name="Amses K."/>
            <person name="Simmons R."/>
            <person name="Seto K."/>
            <person name="Myers J."/>
            <person name="Bonds A."/>
            <person name="Quandt C.A."/>
            <person name="Barry K."/>
            <person name="Liu P."/>
            <person name="Grigoriev I."/>
            <person name="Longcore J.E."/>
            <person name="James T.Y."/>
        </authorList>
    </citation>
    <scope>NUCLEOTIDE SEQUENCE</scope>
    <source>
        <strain evidence="7">JEL0513</strain>
    </source>
</reference>